<feature type="transmembrane region" description="Helical" evidence="1">
    <location>
        <begin position="129"/>
        <end position="150"/>
    </location>
</feature>
<accession>A0ABX8IJ88</accession>
<sequence>MFSIIDFLIASTFICMVMALVVWSQVKPDSKADKQDPEIRAQRAAAFFAQAGHWASSAVNFVIGVLLGVAINDLVRLMFTGAWAAVFSIVVLSAALFFIVFLHDRLGRKLFPTGIRPAREPKGVSKKPLFRRLSLPTGLVLGVVVASLGLDDWLL</sequence>
<keyword evidence="1" id="KW-1133">Transmembrane helix</keyword>
<name>A0ABX8IJ88_9GAMM</name>
<dbReference type="Proteomes" id="UP000683442">
    <property type="component" value="Chromosome"/>
</dbReference>
<reference evidence="2 3" key="1">
    <citation type="submission" date="2021-06" db="EMBL/GenBank/DDBJ databases">
        <title>Microbial metabolic specificity influences pelagic lipid remineralization.</title>
        <authorList>
            <person name="Behrendt L."/>
            <person name="Hunter J.E."/>
            <person name="Alcolombri U."/>
            <person name="Smriga S."/>
            <person name="Mincer T."/>
            <person name="Lowenstein D.P."/>
            <person name="Peaudecerf F.J."/>
            <person name="Fernandez V.I."/>
            <person name="Fredricks H."/>
            <person name="Almblad H."/>
            <person name="Harrison J.J."/>
            <person name="Stocker R."/>
            <person name="Van Mooy B.A.S."/>
        </authorList>
    </citation>
    <scope>NUCLEOTIDE SEQUENCE [LARGE SCALE GENOMIC DNA]</scope>
    <source>
        <strain evidence="2 3">HP15-B</strain>
    </source>
</reference>
<dbReference type="GeneID" id="78558591"/>
<feature type="transmembrane region" description="Helical" evidence="1">
    <location>
        <begin position="77"/>
        <end position="102"/>
    </location>
</feature>
<evidence type="ECO:0000313" key="3">
    <source>
        <dbReference type="Proteomes" id="UP000683442"/>
    </source>
</evidence>
<feature type="transmembrane region" description="Helical" evidence="1">
    <location>
        <begin position="44"/>
        <end position="71"/>
    </location>
</feature>
<dbReference type="EMBL" id="CP076686">
    <property type="protein sequence ID" value="QWV13805.1"/>
    <property type="molecule type" value="Genomic_DNA"/>
</dbReference>
<evidence type="ECO:0000256" key="1">
    <source>
        <dbReference type="SAM" id="Phobius"/>
    </source>
</evidence>
<protein>
    <recommendedName>
        <fullName evidence="4">DUF350 domain-containing protein</fullName>
    </recommendedName>
</protein>
<feature type="transmembrane region" description="Helical" evidence="1">
    <location>
        <begin position="6"/>
        <end position="23"/>
    </location>
</feature>
<organism evidence="2 3">
    <name type="scientific">Marinobacter adhaerens</name>
    <dbReference type="NCBI Taxonomy" id="1033846"/>
    <lineage>
        <taxon>Bacteria</taxon>
        <taxon>Pseudomonadati</taxon>
        <taxon>Pseudomonadota</taxon>
        <taxon>Gammaproteobacteria</taxon>
        <taxon>Pseudomonadales</taxon>
        <taxon>Marinobacteraceae</taxon>
        <taxon>Marinobacter</taxon>
    </lineage>
</organism>
<dbReference type="RefSeq" id="WP_041646010.1">
    <property type="nucleotide sequence ID" value="NZ_CP076686.1"/>
</dbReference>
<evidence type="ECO:0000313" key="2">
    <source>
        <dbReference type="EMBL" id="QWV13805.1"/>
    </source>
</evidence>
<gene>
    <name evidence="2" type="ORF">KQ249_04055</name>
</gene>
<evidence type="ECO:0008006" key="4">
    <source>
        <dbReference type="Google" id="ProtNLM"/>
    </source>
</evidence>
<keyword evidence="1" id="KW-0812">Transmembrane</keyword>
<keyword evidence="3" id="KW-1185">Reference proteome</keyword>
<keyword evidence="1" id="KW-0472">Membrane</keyword>
<proteinExistence type="predicted"/>